<proteinExistence type="predicted"/>
<name>A0A8H6W0F0_9AGAR</name>
<feature type="region of interest" description="Disordered" evidence="1">
    <location>
        <begin position="199"/>
        <end position="257"/>
    </location>
</feature>
<feature type="compositionally biased region" description="Low complexity" evidence="1">
    <location>
        <begin position="126"/>
        <end position="152"/>
    </location>
</feature>
<feature type="compositionally biased region" description="Basic residues" evidence="1">
    <location>
        <begin position="208"/>
        <end position="248"/>
    </location>
</feature>
<keyword evidence="3" id="KW-1185">Reference proteome</keyword>
<dbReference type="Proteomes" id="UP000636479">
    <property type="component" value="Unassembled WGS sequence"/>
</dbReference>
<evidence type="ECO:0000256" key="1">
    <source>
        <dbReference type="SAM" id="MobiDB-lite"/>
    </source>
</evidence>
<protein>
    <submittedName>
        <fullName evidence="2">Paxillin-like protein 1</fullName>
    </submittedName>
</protein>
<feature type="compositionally biased region" description="Low complexity" evidence="1">
    <location>
        <begin position="105"/>
        <end position="117"/>
    </location>
</feature>
<feature type="region of interest" description="Disordered" evidence="1">
    <location>
        <begin position="81"/>
        <end position="153"/>
    </location>
</feature>
<comment type="caution">
    <text evidence="2">The sequence shown here is derived from an EMBL/GenBank/DDBJ whole genome shotgun (WGS) entry which is preliminary data.</text>
</comment>
<organism evidence="2 3">
    <name type="scientific">Mycena indigotica</name>
    <dbReference type="NCBI Taxonomy" id="2126181"/>
    <lineage>
        <taxon>Eukaryota</taxon>
        <taxon>Fungi</taxon>
        <taxon>Dikarya</taxon>
        <taxon>Basidiomycota</taxon>
        <taxon>Agaricomycotina</taxon>
        <taxon>Agaricomycetes</taxon>
        <taxon>Agaricomycetidae</taxon>
        <taxon>Agaricales</taxon>
        <taxon>Marasmiineae</taxon>
        <taxon>Mycenaceae</taxon>
        <taxon>Mycena</taxon>
    </lineage>
</organism>
<dbReference type="EMBL" id="JACAZF010000009">
    <property type="protein sequence ID" value="KAF7294819.1"/>
    <property type="molecule type" value="Genomic_DNA"/>
</dbReference>
<feature type="compositionally biased region" description="Pro residues" evidence="1">
    <location>
        <begin position="89"/>
        <end position="104"/>
    </location>
</feature>
<sequence>MLSTQPAPAAAARISQVLPTVKCSSCRVDLPLDELGSHVCAPAAAPMPMPTVSIPPRLGIPKPAMSPGAAAALLPTRLQGLVKPQGPNTQPPPPQPNTLPPPRTNTPIQQPPRNNTPVQPPPPRNNAPIQIPRNNTPTQPPRNTTPLQRPTLNTTLPIKAAYPPARPSPLSRDAPARAVALPRRHPAAPARLCGAAPRPRGVRVVPAHARRAARRGGGGGHRRARGGHRVRRRGGHGRRRPARVRRGRAGGDVRLDN</sequence>
<evidence type="ECO:0000313" key="3">
    <source>
        <dbReference type="Proteomes" id="UP000636479"/>
    </source>
</evidence>
<dbReference type="RefSeq" id="XP_037216182.1">
    <property type="nucleotide sequence ID" value="XM_037366788.1"/>
</dbReference>
<dbReference type="OrthoDB" id="3068694at2759"/>
<dbReference type="AlphaFoldDB" id="A0A8H6W0F0"/>
<gene>
    <name evidence="2" type="ORF">MIND_01019800</name>
</gene>
<evidence type="ECO:0000313" key="2">
    <source>
        <dbReference type="EMBL" id="KAF7294819.1"/>
    </source>
</evidence>
<dbReference type="GeneID" id="59349304"/>
<accession>A0A8H6W0F0</accession>
<reference evidence="2" key="1">
    <citation type="submission" date="2020-05" db="EMBL/GenBank/DDBJ databases">
        <title>Mycena genomes resolve the evolution of fungal bioluminescence.</title>
        <authorList>
            <person name="Tsai I.J."/>
        </authorList>
    </citation>
    <scope>NUCLEOTIDE SEQUENCE</scope>
    <source>
        <strain evidence="2">171206Taipei</strain>
    </source>
</reference>